<dbReference type="OrthoDB" id="2987886at2"/>
<dbReference type="InterPro" id="IPR018710">
    <property type="entry name" value="DUF2232"/>
</dbReference>
<feature type="transmembrane region" description="Helical" evidence="1">
    <location>
        <begin position="244"/>
        <end position="263"/>
    </location>
</feature>
<keyword evidence="1" id="KW-0472">Membrane</keyword>
<sequence length="312" mass="35767">MNSSSATKDGLMYGAIYIVLLFATFFVPVLSIVIMFVLPLPFILFAYKYEIKTTMIMFVLTLLVSSLFLFYLSIPITLFMALGGMAIGYALRQKRTSYETLALGTVGYSVGLALVYVLSQFLFQVNWSQEIQNAVDESLQTFMSLYDQVGELSEQEIELYREQMYLMVYKIPAGIVIFGLAFAWITQWISHKIIHKIEGQSIKFPPFREFTLPTSLIWYYFIGIVLMLIFPSPEDSLYLVAENLSTLAGVLLAIQGLSFVFFFTHYKKWPRFIPIIVIVLIVLQPLLLLYPLRILGIIDLGLQLRDRLTKKK</sequence>
<keyword evidence="3" id="KW-1185">Reference proteome</keyword>
<evidence type="ECO:0000313" key="3">
    <source>
        <dbReference type="Proteomes" id="UP000199427"/>
    </source>
</evidence>
<dbReference type="EMBL" id="FOES01000006">
    <property type="protein sequence ID" value="SEQ06557.1"/>
    <property type="molecule type" value="Genomic_DNA"/>
</dbReference>
<protein>
    <submittedName>
        <fullName evidence="2">Uncharacterized conserved protein YybS, DUF2232 family</fullName>
    </submittedName>
</protein>
<keyword evidence="1" id="KW-1133">Transmembrane helix</keyword>
<gene>
    <name evidence="2" type="ORF">SAMN05216362_10632</name>
</gene>
<dbReference type="PANTHER" id="PTHR41324">
    <property type="entry name" value="MEMBRANE PROTEIN-RELATED"/>
    <property type="match status" value="1"/>
</dbReference>
<dbReference type="AlphaFoldDB" id="A0A1H9CZK2"/>
<feature type="transmembrane region" description="Helical" evidence="1">
    <location>
        <begin position="167"/>
        <end position="189"/>
    </location>
</feature>
<dbReference type="PANTHER" id="PTHR41324:SF1">
    <property type="entry name" value="DUF2232 DOMAIN-CONTAINING PROTEIN"/>
    <property type="match status" value="1"/>
</dbReference>
<feature type="transmembrane region" description="Helical" evidence="1">
    <location>
        <begin position="56"/>
        <end position="89"/>
    </location>
</feature>
<feature type="transmembrane region" description="Helical" evidence="1">
    <location>
        <begin position="101"/>
        <end position="123"/>
    </location>
</feature>
<feature type="transmembrane region" description="Helical" evidence="1">
    <location>
        <begin position="12"/>
        <end position="44"/>
    </location>
</feature>
<accession>A0A1H9CZK2</accession>
<keyword evidence="1" id="KW-0812">Transmembrane</keyword>
<dbReference type="STRING" id="571933.SAMN05216362_10632"/>
<proteinExistence type="predicted"/>
<organism evidence="2 3">
    <name type="scientific">Piscibacillus halophilus</name>
    <dbReference type="NCBI Taxonomy" id="571933"/>
    <lineage>
        <taxon>Bacteria</taxon>
        <taxon>Bacillati</taxon>
        <taxon>Bacillota</taxon>
        <taxon>Bacilli</taxon>
        <taxon>Bacillales</taxon>
        <taxon>Bacillaceae</taxon>
        <taxon>Piscibacillus</taxon>
    </lineage>
</organism>
<reference evidence="2 3" key="1">
    <citation type="submission" date="2016-10" db="EMBL/GenBank/DDBJ databases">
        <authorList>
            <person name="de Groot N.N."/>
        </authorList>
    </citation>
    <scope>NUCLEOTIDE SEQUENCE [LARGE SCALE GENOMIC DNA]</scope>
    <source>
        <strain evidence="2 3">DSM 21633</strain>
    </source>
</reference>
<dbReference type="Pfam" id="PF09991">
    <property type="entry name" value="DUF2232"/>
    <property type="match status" value="1"/>
</dbReference>
<dbReference type="RefSeq" id="WP_091772884.1">
    <property type="nucleotide sequence ID" value="NZ_CAESCL010000081.1"/>
</dbReference>
<name>A0A1H9CZK2_9BACI</name>
<dbReference type="Proteomes" id="UP000199427">
    <property type="component" value="Unassembled WGS sequence"/>
</dbReference>
<evidence type="ECO:0000256" key="1">
    <source>
        <dbReference type="SAM" id="Phobius"/>
    </source>
</evidence>
<evidence type="ECO:0000313" key="2">
    <source>
        <dbReference type="EMBL" id="SEQ06557.1"/>
    </source>
</evidence>
<feature type="transmembrane region" description="Helical" evidence="1">
    <location>
        <begin position="210"/>
        <end position="232"/>
    </location>
</feature>
<feature type="transmembrane region" description="Helical" evidence="1">
    <location>
        <begin position="275"/>
        <end position="298"/>
    </location>
</feature>